<feature type="region of interest" description="Disordered" evidence="1">
    <location>
        <begin position="1"/>
        <end position="81"/>
    </location>
</feature>
<dbReference type="EMBL" id="SMTK01000001">
    <property type="protein sequence ID" value="TDK27941.1"/>
    <property type="molecule type" value="Genomic_DNA"/>
</dbReference>
<dbReference type="AlphaFoldDB" id="A0A4R5U2P7"/>
<feature type="compositionally biased region" description="Low complexity" evidence="1">
    <location>
        <begin position="33"/>
        <end position="42"/>
    </location>
</feature>
<gene>
    <name evidence="2" type="ORF">E2F48_02180</name>
</gene>
<dbReference type="InterPro" id="IPR012349">
    <property type="entry name" value="Split_barrel_FMN-bd"/>
</dbReference>
<evidence type="ECO:0000313" key="2">
    <source>
        <dbReference type="EMBL" id="TDK27941.1"/>
    </source>
</evidence>
<proteinExistence type="predicted"/>
<dbReference type="InterPro" id="IPR024747">
    <property type="entry name" value="Pyridox_Oxase-rel"/>
</dbReference>
<dbReference type="OrthoDB" id="4726615at2"/>
<dbReference type="Proteomes" id="UP000295411">
    <property type="component" value="Unassembled WGS sequence"/>
</dbReference>
<protein>
    <submittedName>
        <fullName evidence="2">Pyridoxamine 5'-phosphate oxidase family protein</fullName>
    </submittedName>
</protein>
<keyword evidence="3" id="KW-1185">Reference proteome</keyword>
<dbReference type="Gene3D" id="2.30.110.10">
    <property type="entry name" value="Electron Transport, Fmn-binding Protein, Chain A"/>
    <property type="match status" value="1"/>
</dbReference>
<dbReference type="RefSeq" id="WP_133402354.1">
    <property type="nucleotide sequence ID" value="NZ_SMTK01000001.1"/>
</dbReference>
<organism evidence="2 3">
    <name type="scientific">Arthrobacter crusticola</name>
    <dbReference type="NCBI Taxonomy" id="2547960"/>
    <lineage>
        <taxon>Bacteria</taxon>
        <taxon>Bacillati</taxon>
        <taxon>Actinomycetota</taxon>
        <taxon>Actinomycetes</taxon>
        <taxon>Micrococcales</taxon>
        <taxon>Micrococcaceae</taxon>
        <taxon>Arthrobacter</taxon>
    </lineage>
</organism>
<name>A0A4R5U2P7_9MICC</name>
<reference evidence="2 3" key="1">
    <citation type="submission" date="2019-03" db="EMBL/GenBank/DDBJ databases">
        <title>Arthrobacter sp. nov., an bacterium isolated from biocrust in Mu Us Desert.</title>
        <authorList>
            <person name="Lixiong L."/>
        </authorList>
    </citation>
    <scope>NUCLEOTIDE SEQUENCE [LARGE SCALE GENOMIC DNA]</scope>
    <source>
        <strain evidence="2 3">SLN-3</strain>
    </source>
</reference>
<sequence length="191" mass="20411">MPAAPRGAPASPFVGSAAPSSSFPSNPRRRAPRTAAVPALPRASHRTAGTHRVQRPLAPQAFGWAPRSRARGRRSAQAGTAQGALHASAALSPDECWALLSTRRTSRIGFMKEGSLYIFPVNYLVHDGGIYFRTSEEGDLGRAPLGSSALQVDDVQAEAMAGWTVLAQGRPEQVDDEDLLKTLWGRSTEEP</sequence>
<feature type="compositionally biased region" description="Basic residues" evidence="1">
    <location>
        <begin position="43"/>
        <end position="54"/>
    </location>
</feature>
<dbReference type="Pfam" id="PF12900">
    <property type="entry name" value="Pyridox_ox_2"/>
    <property type="match status" value="1"/>
</dbReference>
<comment type="caution">
    <text evidence="2">The sequence shown here is derived from an EMBL/GenBank/DDBJ whole genome shotgun (WGS) entry which is preliminary data.</text>
</comment>
<dbReference type="SUPFAM" id="SSF50475">
    <property type="entry name" value="FMN-binding split barrel"/>
    <property type="match status" value="1"/>
</dbReference>
<accession>A0A4R5U2P7</accession>
<feature type="compositionally biased region" description="Low complexity" evidence="1">
    <location>
        <begin position="8"/>
        <end position="26"/>
    </location>
</feature>
<evidence type="ECO:0000313" key="3">
    <source>
        <dbReference type="Proteomes" id="UP000295411"/>
    </source>
</evidence>
<evidence type="ECO:0000256" key="1">
    <source>
        <dbReference type="SAM" id="MobiDB-lite"/>
    </source>
</evidence>